<organism evidence="4 5">
    <name type="scientific">Desertihabitans brevis</name>
    <dbReference type="NCBI Taxonomy" id="2268447"/>
    <lineage>
        <taxon>Bacteria</taxon>
        <taxon>Bacillati</taxon>
        <taxon>Actinomycetota</taxon>
        <taxon>Actinomycetes</taxon>
        <taxon>Propionibacteriales</taxon>
        <taxon>Propionibacteriaceae</taxon>
        <taxon>Desertihabitans</taxon>
    </lineage>
</organism>
<dbReference type="Pfam" id="PF22725">
    <property type="entry name" value="GFO_IDH_MocA_C3"/>
    <property type="match status" value="1"/>
</dbReference>
<dbReference type="GO" id="GO:0000166">
    <property type="term" value="F:nucleotide binding"/>
    <property type="evidence" value="ECO:0007669"/>
    <property type="project" value="InterPro"/>
</dbReference>
<dbReference type="PANTHER" id="PTHR43818">
    <property type="entry name" value="BCDNA.GH03377"/>
    <property type="match status" value="1"/>
</dbReference>
<dbReference type="InterPro" id="IPR055170">
    <property type="entry name" value="GFO_IDH_MocA-like_dom"/>
</dbReference>
<keyword evidence="5" id="KW-1185">Reference proteome</keyword>
<dbReference type="AlphaFoldDB" id="A0A367YZR0"/>
<dbReference type="Gene3D" id="3.30.360.10">
    <property type="entry name" value="Dihydrodipicolinate Reductase, domain 2"/>
    <property type="match status" value="1"/>
</dbReference>
<evidence type="ECO:0000256" key="1">
    <source>
        <dbReference type="ARBA" id="ARBA00023002"/>
    </source>
</evidence>
<protein>
    <submittedName>
        <fullName evidence="4">Gfo/Idh/MocA family oxidoreductase</fullName>
    </submittedName>
</protein>
<name>A0A367YZR0_9ACTN</name>
<evidence type="ECO:0000259" key="3">
    <source>
        <dbReference type="Pfam" id="PF22725"/>
    </source>
</evidence>
<sequence>MSARTLPGHTAAETGATDELRVGVIGLGFAGTTHLDAFTALPGARVVALAGQEPARLAELADTRGVEHRYEDWRELVARDDLDVISIGVPNDLHHPIAMAALQGGRHVFCEKPLAVTGALAEEMVQAAREADRVLEVAYNHRRRTDVQWLRRHLDSRPFGDIYHARASWLRRTGIPGLGSWFTSKATAGGGPLIDLGSHVLDIALFLLDEPKVTSVSAVAYNHLGAAGRGGGNKVASQRLDFDFEVEDFASALCRLDNGASLQLEASWASYSKAHEDIEVDLLGAVGGARLHVDNYSTTDTLTVYSDVAGAPTISKPQLRDPGKHHQSVIAEFLTAIDAGAETPEGQPRYVGHYGEFALHRSRVVDAVYQSAAERREVEVPQ</sequence>
<dbReference type="SUPFAM" id="SSF51735">
    <property type="entry name" value="NAD(P)-binding Rossmann-fold domains"/>
    <property type="match status" value="1"/>
</dbReference>
<comment type="caution">
    <text evidence="4">The sequence shown here is derived from an EMBL/GenBank/DDBJ whole genome shotgun (WGS) entry which is preliminary data.</text>
</comment>
<dbReference type="InterPro" id="IPR036291">
    <property type="entry name" value="NAD(P)-bd_dom_sf"/>
</dbReference>
<dbReference type="Proteomes" id="UP000252770">
    <property type="component" value="Unassembled WGS sequence"/>
</dbReference>
<dbReference type="InterPro" id="IPR000683">
    <property type="entry name" value="Gfo/Idh/MocA-like_OxRdtase_N"/>
</dbReference>
<evidence type="ECO:0000259" key="2">
    <source>
        <dbReference type="Pfam" id="PF01408"/>
    </source>
</evidence>
<dbReference type="SUPFAM" id="SSF55347">
    <property type="entry name" value="Glyceraldehyde-3-phosphate dehydrogenase-like, C-terminal domain"/>
    <property type="match status" value="1"/>
</dbReference>
<dbReference type="EMBL" id="QOUI01000001">
    <property type="protein sequence ID" value="RCK70989.1"/>
    <property type="molecule type" value="Genomic_DNA"/>
</dbReference>
<accession>A0A367YZR0</accession>
<proteinExistence type="predicted"/>
<reference evidence="4 5" key="1">
    <citation type="submission" date="2018-07" db="EMBL/GenBank/DDBJ databases">
        <title>Desertimonas flava gen. nov. sp. nov.</title>
        <authorList>
            <person name="Liu S."/>
        </authorList>
    </citation>
    <scope>NUCLEOTIDE SEQUENCE [LARGE SCALE GENOMIC DNA]</scope>
    <source>
        <strain evidence="4 5">16Sb5-5</strain>
    </source>
</reference>
<gene>
    <name evidence="4" type="ORF">DT076_00415</name>
</gene>
<dbReference type="PANTHER" id="PTHR43818:SF11">
    <property type="entry name" value="BCDNA.GH03377"/>
    <property type="match status" value="1"/>
</dbReference>
<dbReference type="Gene3D" id="3.40.50.720">
    <property type="entry name" value="NAD(P)-binding Rossmann-like Domain"/>
    <property type="match status" value="1"/>
</dbReference>
<dbReference type="RefSeq" id="WP_114124691.1">
    <property type="nucleotide sequence ID" value="NZ_QOUI01000001.1"/>
</dbReference>
<evidence type="ECO:0000313" key="4">
    <source>
        <dbReference type="EMBL" id="RCK70989.1"/>
    </source>
</evidence>
<feature type="domain" description="GFO/IDH/MocA-like oxidoreductase" evidence="3">
    <location>
        <begin position="148"/>
        <end position="280"/>
    </location>
</feature>
<evidence type="ECO:0000313" key="5">
    <source>
        <dbReference type="Proteomes" id="UP000252770"/>
    </source>
</evidence>
<dbReference type="GO" id="GO:0016491">
    <property type="term" value="F:oxidoreductase activity"/>
    <property type="evidence" value="ECO:0007669"/>
    <property type="project" value="UniProtKB-KW"/>
</dbReference>
<dbReference type="Pfam" id="PF01408">
    <property type="entry name" value="GFO_IDH_MocA"/>
    <property type="match status" value="1"/>
</dbReference>
<feature type="domain" description="Gfo/Idh/MocA-like oxidoreductase N-terminal" evidence="2">
    <location>
        <begin position="20"/>
        <end position="139"/>
    </location>
</feature>
<dbReference type="InterPro" id="IPR050463">
    <property type="entry name" value="Gfo/Idh/MocA_oxidrdct_glycsds"/>
</dbReference>
<keyword evidence="1" id="KW-0560">Oxidoreductase</keyword>